<feature type="compositionally biased region" description="Low complexity" evidence="1">
    <location>
        <begin position="170"/>
        <end position="186"/>
    </location>
</feature>
<gene>
    <name evidence="2" type="ORF">CROE0942_LOCUS1646</name>
    <name evidence="6" type="ORF">FNF27_06447</name>
    <name evidence="4" type="ORF">FNF28_05797</name>
    <name evidence="3" type="ORF">FNF29_03595</name>
    <name evidence="5" type="ORF">FNF31_01788</name>
</gene>
<dbReference type="EMBL" id="VLTO01000057">
    <property type="protein sequence ID" value="KAA0170970.1"/>
    <property type="molecule type" value="Genomic_DNA"/>
</dbReference>
<evidence type="ECO:0000313" key="5">
    <source>
        <dbReference type="EMBL" id="KAA0165811.1"/>
    </source>
</evidence>
<name>A0A5A8D2E9_CAFRO</name>
<feature type="region of interest" description="Disordered" evidence="1">
    <location>
        <begin position="93"/>
        <end position="191"/>
    </location>
</feature>
<evidence type="ECO:0000313" key="9">
    <source>
        <dbReference type="Proteomes" id="UP000324907"/>
    </source>
</evidence>
<evidence type="ECO:0000313" key="6">
    <source>
        <dbReference type="EMBL" id="KAA0170970.1"/>
    </source>
</evidence>
<reference evidence="2" key="2">
    <citation type="submission" date="2021-01" db="EMBL/GenBank/DDBJ databases">
        <authorList>
            <person name="Corre E."/>
            <person name="Pelletier E."/>
            <person name="Niang G."/>
            <person name="Scheremetjew M."/>
            <person name="Finn R."/>
            <person name="Kale V."/>
            <person name="Holt S."/>
            <person name="Cochrane G."/>
            <person name="Meng A."/>
            <person name="Brown T."/>
            <person name="Cohen L."/>
        </authorList>
    </citation>
    <scope>NUCLEOTIDE SEQUENCE</scope>
    <source>
        <strain evidence="2">E4-10</strain>
    </source>
</reference>
<reference evidence="7 8" key="1">
    <citation type="submission" date="2019-07" db="EMBL/GenBank/DDBJ databases">
        <title>Genomes of Cafeteria roenbergensis.</title>
        <authorList>
            <person name="Fischer M.G."/>
            <person name="Hackl T."/>
            <person name="Roman M."/>
        </authorList>
    </citation>
    <scope>NUCLEOTIDE SEQUENCE [LARGE SCALE GENOMIC DNA]</scope>
    <source>
        <strain evidence="3 8">BVI</strain>
        <strain evidence="5 10">Cflag</strain>
        <strain evidence="6 7">E4-10P</strain>
        <strain evidence="4 9">RCC970-E3</strain>
    </source>
</reference>
<dbReference type="Proteomes" id="UP000325113">
    <property type="component" value="Unassembled WGS sequence"/>
</dbReference>
<feature type="compositionally biased region" description="Basic and acidic residues" evidence="1">
    <location>
        <begin position="133"/>
        <end position="148"/>
    </location>
</feature>
<feature type="compositionally biased region" description="Basic residues" evidence="1">
    <location>
        <begin position="104"/>
        <end position="113"/>
    </location>
</feature>
<dbReference type="AlphaFoldDB" id="A0A5A8D2E9"/>
<evidence type="ECO:0000313" key="10">
    <source>
        <dbReference type="Proteomes" id="UP000325113"/>
    </source>
</evidence>
<evidence type="ECO:0000313" key="7">
    <source>
        <dbReference type="Proteomes" id="UP000322899"/>
    </source>
</evidence>
<accession>A0A5A8D2E9</accession>
<dbReference type="EMBL" id="HBET01002297">
    <property type="protein sequence ID" value="CAD8557312.1"/>
    <property type="molecule type" value="Transcribed_RNA"/>
</dbReference>
<dbReference type="EMBL" id="VLTN01000019">
    <property type="protein sequence ID" value="KAA0152706.1"/>
    <property type="molecule type" value="Genomic_DNA"/>
</dbReference>
<organism evidence="4 9">
    <name type="scientific">Cafeteria roenbergensis</name>
    <name type="common">Marine flagellate</name>
    <dbReference type="NCBI Taxonomy" id="33653"/>
    <lineage>
        <taxon>Eukaryota</taxon>
        <taxon>Sar</taxon>
        <taxon>Stramenopiles</taxon>
        <taxon>Bigyra</taxon>
        <taxon>Opalozoa</taxon>
        <taxon>Bicosoecida</taxon>
        <taxon>Cafeteriaceae</taxon>
        <taxon>Cafeteria</taxon>
    </lineage>
</organism>
<evidence type="ECO:0000313" key="2">
    <source>
        <dbReference type="EMBL" id="CAD8557312.1"/>
    </source>
</evidence>
<dbReference type="Proteomes" id="UP000323011">
    <property type="component" value="Unassembled WGS sequence"/>
</dbReference>
<evidence type="ECO:0000256" key="1">
    <source>
        <dbReference type="SAM" id="MobiDB-lite"/>
    </source>
</evidence>
<dbReference type="Proteomes" id="UP000322899">
    <property type="component" value="Unassembled WGS sequence"/>
</dbReference>
<sequence length="271" mass="28449">MPQNKKATEMLDSLRDRREYTRKHLGKTKRNMAVSKPKTDLGRASCHEEFHASLGRMTRNFEMMVAGKLLQSGSTLRLGDLRRAGREQNKMVRKAMAKHEPARTGKRTRRLKGTTKDDESDDEDTAFAMRSMGMERDTDRQIRATAEARRRRREGGEAAGDGDDADDSLARPFTGPGAGRRPAGFASDVPRGASSSAALRLSEMVASERSAAAAADGSGASSAPGPAAKARAASAASAAMLAGSAGGPAAAAVSFGDASAEGGSAFSLGGF</sequence>
<feature type="region of interest" description="Disordered" evidence="1">
    <location>
        <begin position="214"/>
        <end position="234"/>
    </location>
</feature>
<dbReference type="EMBL" id="VLTL01000126">
    <property type="protein sequence ID" value="KAA0159593.1"/>
    <property type="molecule type" value="Genomic_DNA"/>
</dbReference>
<evidence type="ECO:0000313" key="3">
    <source>
        <dbReference type="EMBL" id="KAA0152706.1"/>
    </source>
</evidence>
<dbReference type="EMBL" id="VLTM01000011">
    <property type="protein sequence ID" value="KAA0165811.1"/>
    <property type="molecule type" value="Genomic_DNA"/>
</dbReference>
<protein>
    <submittedName>
        <fullName evidence="4">Uncharacterized protein</fullName>
    </submittedName>
</protein>
<evidence type="ECO:0000313" key="8">
    <source>
        <dbReference type="Proteomes" id="UP000323011"/>
    </source>
</evidence>
<keyword evidence="8" id="KW-1185">Reference proteome</keyword>
<proteinExistence type="predicted"/>
<dbReference type="Proteomes" id="UP000324907">
    <property type="component" value="Unassembled WGS sequence"/>
</dbReference>
<evidence type="ECO:0000313" key="4">
    <source>
        <dbReference type="EMBL" id="KAA0159593.1"/>
    </source>
</evidence>